<evidence type="ECO:0000313" key="1">
    <source>
        <dbReference type="EMBL" id="MBB6062495.1"/>
    </source>
</evidence>
<gene>
    <name evidence="1" type="ORF">HNP65_000933</name>
</gene>
<dbReference type="Proteomes" id="UP000555828">
    <property type="component" value="Unassembled WGS sequence"/>
</dbReference>
<protein>
    <submittedName>
        <fullName evidence="1">Uncharacterized protein</fullName>
    </submittedName>
</protein>
<comment type="caution">
    <text evidence="1">The sequence shown here is derived from an EMBL/GenBank/DDBJ whole genome shotgun (WGS) entry which is preliminary data.</text>
</comment>
<dbReference type="RefSeq" id="WP_114702203.1">
    <property type="nucleotide sequence ID" value="NZ_JACHEX010000002.1"/>
</dbReference>
<dbReference type="AlphaFoldDB" id="A0A841GKG2"/>
<keyword evidence="2" id="KW-1185">Reference proteome</keyword>
<dbReference type="EMBL" id="JACHEX010000002">
    <property type="protein sequence ID" value="MBB6062495.1"/>
    <property type="molecule type" value="Genomic_DNA"/>
</dbReference>
<proteinExistence type="predicted"/>
<sequence length="117" mass="14122">MEKGKKIISFVKYEHEIEPSYREKLANAKRKSDVREVFINTLLELLSSIDPEFNEFSQEDIKFEGEHYEFSKKLEEKLEKFKDSDLHAIIERIFEAAKNRYLKIEHDENTDYFNLKK</sequence>
<accession>A0A841GKG2</accession>
<reference evidence="1 2" key="1">
    <citation type="submission" date="2020-08" db="EMBL/GenBank/DDBJ databases">
        <title>Genomic Encyclopedia of Type Strains, Phase IV (KMG-IV): sequencing the most valuable type-strain genomes for metagenomic binning, comparative biology and taxonomic classification.</title>
        <authorList>
            <person name="Goeker M."/>
        </authorList>
    </citation>
    <scope>NUCLEOTIDE SEQUENCE [LARGE SCALE GENOMIC DNA]</scope>
    <source>
        <strain evidence="1 2">DSM 13481</strain>
    </source>
</reference>
<organism evidence="1 2">
    <name type="scientific">Thermosipho japonicus</name>
    <dbReference type="NCBI Taxonomy" id="90323"/>
    <lineage>
        <taxon>Bacteria</taxon>
        <taxon>Thermotogati</taxon>
        <taxon>Thermotogota</taxon>
        <taxon>Thermotogae</taxon>
        <taxon>Thermotogales</taxon>
        <taxon>Fervidobacteriaceae</taxon>
        <taxon>Thermosipho</taxon>
    </lineage>
</organism>
<name>A0A841GKG2_9BACT</name>
<evidence type="ECO:0000313" key="2">
    <source>
        <dbReference type="Proteomes" id="UP000555828"/>
    </source>
</evidence>